<evidence type="ECO:0000256" key="2">
    <source>
        <dbReference type="SAM" id="MobiDB-lite"/>
    </source>
</evidence>
<dbReference type="PANTHER" id="PTHR12993">
    <property type="entry name" value="N-ACETYLGLUCOSAMINYL-PHOSPHATIDYLINOSITOL DE-N-ACETYLASE-RELATED"/>
    <property type="match status" value="1"/>
</dbReference>
<dbReference type="Gene3D" id="3.40.50.10320">
    <property type="entry name" value="LmbE-like"/>
    <property type="match status" value="1"/>
</dbReference>
<evidence type="ECO:0000313" key="3">
    <source>
        <dbReference type="EMBL" id="MYM19646.1"/>
    </source>
</evidence>
<evidence type="ECO:0000256" key="1">
    <source>
        <dbReference type="ARBA" id="ARBA00022833"/>
    </source>
</evidence>
<dbReference type="InterPro" id="IPR017811">
    <property type="entry name" value="Mca"/>
</dbReference>
<keyword evidence="1" id="KW-0862">Zinc</keyword>
<dbReference type="GO" id="GO:0016811">
    <property type="term" value="F:hydrolase activity, acting on carbon-nitrogen (but not peptide) bonds, in linear amides"/>
    <property type="evidence" value="ECO:0007669"/>
    <property type="project" value="TreeGrafter"/>
</dbReference>
<dbReference type="InterPro" id="IPR003737">
    <property type="entry name" value="GlcNAc_PI_deacetylase-related"/>
</dbReference>
<dbReference type="Pfam" id="PF02585">
    <property type="entry name" value="PIG-L"/>
    <property type="match status" value="1"/>
</dbReference>
<dbReference type="AlphaFoldDB" id="A0A6N9H7A2"/>
<dbReference type="SUPFAM" id="SSF102588">
    <property type="entry name" value="LmbE-like"/>
    <property type="match status" value="1"/>
</dbReference>
<dbReference type="EMBL" id="WWEQ01000021">
    <property type="protein sequence ID" value="MYM19646.1"/>
    <property type="molecule type" value="Genomic_DNA"/>
</dbReference>
<dbReference type="GO" id="GO:0010126">
    <property type="term" value="P:mycothiol metabolic process"/>
    <property type="evidence" value="ECO:0007669"/>
    <property type="project" value="InterPro"/>
</dbReference>
<organism evidence="3 4">
    <name type="scientific">Brevibacterium rongguiense</name>
    <dbReference type="NCBI Taxonomy" id="2695267"/>
    <lineage>
        <taxon>Bacteria</taxon>
        <taxon>Bacillati</taxon>
        <taxon>Actinomycetota</taxon>
        <taxon>Actinomycetes</taxon>
        <taxon>Micrococcales</taxon>
        <taxon>Brevibacteriaceae</taxon>
        <taxon>Brevibacterium</taxon>
    </lineage>
</organism>
<dbReference type="NCBIfam" id="TIGR03446">
    <property type="entry name" value="mycothiol_Mca"/>
    <property type="match status" value="1"/>
</dbReference>
<dbReference type="RefSeq" id="WP_160953076.1">
    <property type="nucleotide sequence ID" value="NZ_WWEQ01000021.1"/>
</dbReference>
<feature type="region of interest" description="Disordered" evidence="2">
    <location>
        <begin position="324"/>
        <end position="357"/>
    </location>
</feature>
<protein>
    <submittedName>
        <fullName evidence="3">Mycothiol conjugate amidase Mca</fullName>
    </submittedName>
</protein>
<keyword evidence="4" id="KW-1185">Reference proteome</keyword>
<sequence>MTQPRGAQPYAGLRLLAVHAHPDDESSKGAATSAMYAQLGAQVRIATMTGGEAGDILNPALADSPTAQRDIAGLRRREMARAAQLLGAEHDWVGFVDSGLPEGDFDEQVPHGVFWRVPTEVAARPLVNIIRRFRPQVVTTYDEQGGYPHPDHIKNHFVTMAAVAAAADPDDHPELGEEWQVQKVYYNQDLSARKWLTIHEQMLADGVESPFGKLLENYRDRDAKRDTWLSTRVPSGAFAERAEQALLAHATQIDPKGGFFSDVRAAAKRYWPTEEFELALDDTGRPPLQRRDFVEDDLFAGVVRDDGTRVPDGELGRALEAAGFEAPLGRAQRDSADAHGTAAGDSGTAGAAGEERA</sequence>
<evidence type="ECO:0000313" key="4">
    <source>
        <dbReference type="Proteomes" id="UP000469215"/>
    </source>
</evidence>
<gene>
    <name evidence="3" type="primary">mca</name>
    <name evidence="3" type="ORF">GSY69_06595</name>
</gene>
<dbReference type="InterPro" id="IPR024078">
    <property type="entry name" value="LmbE-like_dom_sf"/>
</dbReference>
<proteinExistence type="predicted"/>
<comment type="caution">
    <text evidence="3">The sequence shown here is derived from an EMBL/GenBank/DDBJ whole genome shotgun (WGS) entry which is preliminary data.</text>
</comment>
<feature type="compositionally biased region" description="Low complexity" evidence="2">
    <location>
        <begin position="338"/>
        <end position="357"/>
    </location>
</feature>
<accession>A0A6N9H7A2</accession>
<dbReference type="Proteomes" id="UP000469215">
    <property type="component" value="Unassembled WGS sequence"/>
</dbReference>
<dbReference type="PANTHER" id="PTHR12993:SF11">
    <property type="entry name" value="N-ACETYLGLUCOSAMINYL-PHOSPHATIDYLINOSITOL DE-N-ACETYLASE"/>
    <property type="match status" value="1"/>
</dbReference>
<name>A0A6N9H7A2_9MICO</name>
<reference evidence="3 4" key="1">
    <citation type="submission" date="2020-01" db="EMBL/GenBank/DDBJ databases">
        <authorList>
            <person name="Deng T."/>
        </authorList>
    </citation>
    <scope>NUCLEOTIDE SEQUENCE [LARGE SCALE GENOMIC DNA]</scope>
    <source>
        <strain evidence="3 4">5221</strain>
    </source>
</reference>